<reference evidence="1 2" key="1">
    <citation type="submission" date="2019-06" db="EMBL/GenBank/DDBJ databases">
        <title>Lysobacter alkalisoli sp. nov. isolated from saline-alkali soil.</title>
        <authorList>
            <person name="Sun J.-Q."/>
            <person name="Xu L."/>
        </authorList>
    </citation>
    <scope>NUCLEOTIDE SEQUENCE [LARGE SCALE GENOMIC DNA]</scope>
    <source>
        <strain evidence="1 2">SJ-36</strain>
    </source>
</reference>
<accession>A0A514BUU0</accession>
<sequence>MLTLAAGAIFGLGRGMLIVSFASSIRATLATLVARYLLREPLKNRYGECLRSNATGAHRIAG</sequence>
<keyword evidence="2" id="KW-1185">Reference proteome</keyword>
<name>A0A514BUU0_9GAMM</name>
<dbReference type="OrthoDB" id="9800167at2"/>
<evidence type="ECO:0000313" key="2">
    <source>
        <dbReference type="Proteomes" id="UP000317199"/>
    </source>
</evidence>
<dbReference type="RefSeq" id="WP_141624459.1">
    <property type="nucleotide sequence ID" value="NZ_CP041242.1"/>
</dbReference>
<organism evidence="1 2">
    <name type="scientific">Marilutibacter alkalisoli</name>
    <dbReference type="NCBI Taxonomy" id="2591633"/>
    <lineage>
        <taxon>Bacteria</taxon>
        <taxon>Pseudomonadati</taxon>
        <taxon>Pseudomonadota</taxon>
        <taxon>Gammaproteobacteria</taxon>
        <taxon>Lysobacterales</taxon>
        <taxon>Lysobacteraceae</taxon>
        <taxon>Marilutibacter</taxon>
    </lineage>
</organism>
<protein>
    <submittedName>
        <fullName evidence="1">Uncharacterized protein</fullName>
    </submittedName>
</protein>
<evidence type="ECO:0000313" key="1">
    <source>
        <dbReference type="EMBL" id="QDH71127.1"/>
    </source>
</evidence>
<gene>
    <name evidence="1" type="ORF">FKV23_14300</name>
</gene>
<dbReference type="KEGG" id="lyj:FKV23_14300"/>
<dbReference type="AlphaFoldDB" id="A0A514BUU0"/>
<dbReference type="Proteomes" id="UP000317199">
    <property type="component" value="Chromosome"/>
</dbReference>
<proteinExistence type="predicted"/>
<dbReference type="EMBL" id="CP041242">
    <property type="protein sequence ID" value="QDH71127.1"/>
    <property type="molecule type" value="Genomic_DNA"/>
</dbReference>